<dbReference type="EC" id="2.1.1.195" evidence="5"/>
<dbReference type="SUPFAM" id="SSF111342">
    <property type="entry name" value="CbiD-like"/>
    <property type="match status" value="1"/>
</dbReference>
<dbReference type="EMBL" id="JAESVB010000004">
    <property type="protein sequence ID" value="MCB8875700.1"/>
    <property type="molecule type" value="Genomic_DNA"/>
</dbReference>
<reference evidence="6" key="1">
    <citation type="journal article" date="2021" name="Microorganisms">
        <title>Acidisoma silvae sp. nov. and Acidisomacellulosilytica sp. nov., Two Acidophilic Bacteria Isolated from Decaying Wood, Hydrolyzing Cellulose and Producing Poly-3-hydroxybutyrate.</title>
        <authorList>
            <person name="Mieszkin S."/>
            <person name="Pouder E."/>
            <person name="Uroz S."/>
            <person name="Simon-Colin C."/>
            <person name="Alain K."/>
        </authorList>
    </citation>
    <scope>NUCLEOTIDE SEQUENCE</scope>
    <source>
        <strain evidence="6">HW T2.11</strain>
    </source>
</reference>
<dbReference type="NCBIfam" id="NF000849">
    <property type="entry name" value="PRK00075.1-1"/>
    <property type="match status" value="1"/>
</dbReference>
<reference evidence="6" key="2">
    <citation type="submission" date="2021-01" db="EMBL/GenBank/DDBJ databases">
        <authorList>
            <person name="Mieszkin S."/>
            <person name="Pouder E."/>
            <person name="Alain K."/>
        </authorList>
    </citation>
    <scope>NUCLEOTIDE SEQUENCE</scope>
    <source>
        <strain evidence="6">HW T2.11</strain>
    </source>
</reference>
<dbReference type="AlphaFoldDB" id="A0A964DYS5"/>
<sequence length="371" mass="38419">MTCRHGPYRFRRVDTPSLRRGWTTGACATAGTRAAAMALLTGQFPDPCTIRLPGGQEAAFALAETRLLPNAAMAAVVKDAGDDPDVTHGALIRATVSRGDTGSGILFRAGPGVGQVTLPGLPIPPGEPAINPVPRRMMTEALEAVSTEAGVGCDWVVDIGVDDGERLAEKTLNPRLGIRGGLSILGTTGIVIPFSCSAWIDSIHRGVDVARALNLSHVAAATGRTSEEAVQALYGLPEQALIDMGDFAGGTLKYLKRHPVPRVTIAGGPAKMTKLAQGRLDLHSKRGAVDATELAAIARGIGADAALTEAIANANTTLHAFELATNLPLAAAIAARAHAVAQDVLGDAPIALDIVIFDRTGQVMARHGQLS</sequence>
<dbReference type="PIRSF" id="PIRSF026782">
    <property type="entry name" value="CbiD"/>
    <property type="match status" value="1"/>
</dbReference>
<organism evidence="6 7">
    <name type="scientific">Acidisoma silvae</name>
    <dbReference type="NCBI Taxonomy" id="2802396"/>
    <lineage>
        <taxon>Bacteria</taxon>
        <taxon>Pseudomonadati</taxon>
        <taxon>Pseudomonadota</taxon>
        <taxon>Alphaproteobacteria</taxon>
        <taxon>Acetobacterales</taxon>
        <taxon>Acidocellaceae</taxon>
        <taxon>Acidisoma</taxon>
    </lineage>
</organism>
<gene>
    <name evidence="5" type="primary">cbiD</name>
    <name evidence="6" type="ORF">ASILVAE211_10945</name>
</gene>
<dbReference type="NCBIfam" id="TIGR00312">
    <property type="entry name" value="cbiD"/>
    <property type="match status" value="1"/>
</dbReference>
<keyword evidence="4 5" id="KW-0949">S-adenosyl-L-methionine</keyword>
<dbReference type="PANTHER" id="PTHR35863">
    <property type="entry name" value="COBALT-PRECORRIN-5B C(1)-METHYLTRANSFERASE"/>
    <property type="match status" value="1"/>
</dbReference>
<dbReference type="PANTHER" id="PTHR35863:SF1">
    <property type="entry name" value="COBALT-PRECORRIN-5B C(1)-METHYLTRANSFERASE"/>
    <property type="match status" value="1"/>
</dbReference>
<keyword evidence="2 5" id="KW-0489">Methyltransferase</keyword>
<evidence type="ECO:0000256" key="1">
    <source>
        <dbReference type="ARBA" id="ARBA00022573"/>
    </source>
</evidence>
<evidence type="ECO:0000313" key="6">
    <source>
        <dbReference type="EMBL" id="MCB8875700.1"/>
    </source>
</evidence>
<evidence type="ECO:0000256" key="3">
    <source>
        <dbReference type="ARBA" id="ARBA00022679"/>
    </source>
</evidence>
<dbReference type="GO" id="GO:0032259">
    <property type="term" value="P:methylation"/>
    <property type="evidence" value="ECO:0007669"/>
    <property type="project" value="UniProtKB-KW"/>
</dbReference>
<dbReference type="Pfam" id="PF01888">
    <property type="entry name" value="CbiD"/>
    <property type="match status" value="1"/>
</dbReference>
<evidence type="ECO:0000256" key="2">
    <source>
        <dbReference type="ARBA" id="ARBA00022603"/>
    </source>
</evidence>
<protein>
    <recommendedName>
        <fullName evidence="5">Cobalt-precorrin-5B C(1)-methyltransferase</fullName>
        <ecNumber evidence="5">2.1.1.195</ecNumber>
    </recommendedName>
    <alternativeName>
        <fullName evidence="5">Cobalt-precorrin-6A synthase</fullName>
    </alternativeName>
</protein>
<keyword evidence="7" id="KW-1185">Reference proteome</keyword>
<evidence type="ECO:0000256" key="5">
    <source>
        <dbReference type="HAMAP-Rule" id="MF_00787"/>
    </source>
</evidence>
<dbReference type="Gene3D" id="3.30.2110.10">
    <property type="entry name" value="CbiD-like"/>
    <property type="match status" value="1"/>
</dbReference>
<comment type="catalytic activity">
    <reaction evidence="5">
        <text>Co-precorrin-5B + S-adenosyl-L-methionine = Co-precorrin-6A + S-adenosyl-L-homocysteine</text>
        <dbReference type="Rhea" id="RHEA:26285"/>
        <dbReference type="ChEBI" id="CHEBI:57856"/>
        <dbReference type="ChEBI" id="CHEBI:59789"/>
        <dbReference type="ChEBI" id="CHEBI:60063"/>
        <dbReference type="ChEBI" id="CHEBI:60064"/>
        <dbReference type="EC" id="2.1.1.195"/>
    </reaction>
</comment>
<proteinExistence type="inferred from homology"/>
<keyword evidence="3 5" id="KW-0808">Transferase</keyword>
<dbReference type="GO" id="GO:0019251">
    <property type="term" value="P:anaerobic cobalamin biosynthetic process"/>
    <property type="evidence" value="ECO:0007669"/>
    <property type="project" value="UniProtKB-UniRule"/>
</dbReference>
<comment type="similarity">
    <text evidence="5">Belongs to the CbiD family.</text>
</comment>
<keyword evidence="1 5" id="KW-0169">Cobalamin biosynthesis</keyword>
<dbReference type="InterPro" id="IPR036074">
    <property type="entry name" value="CbiD_sf"/>
</dbReference>
<evidence type="ECO:0000313" key="7">
    <source>
        <dbReference type="Proteomes" id="UP000708298"/>
    </source>
</evidence>
<name>A0A964DYS5_9PROT</name>
<accession>A0A964DYS5</accession>
<dbReference type="GO" id="GO:0008168">
    <property type="term" value="F:methyltransferase activity"/>
    <property type="evidence" value="ECO:0007669"/>
    <property type="project" value="UniProtKB-UniRule"/>
</dbReference>
<comment type="caution">
    <text evidence="6">The sequence shown here is derived from an EMBL/GenBank/DDBJ whole genome shotgun (WGS) entry which is preliminary data.</text>
</comment>
<dbReference type="HAMAP" id="MF_00787">
    <property type="entry name" value="CbiD"/>
    <property type="match status" value="1"/>
</dbReference>
<evidence type="ECO:0000256" key="4">
    <source>
        <dbReference type="ARBA" id="ARBA00022691"/>
    </source>
</evidence>
<dbReference type="Proteomes" id="UP000708298">
    <property type="component" value="Unassembled WGS sequence"/>
</dbReference>
<comment type="function">
    <text evidence="5">Catalyzes the methylation of C-1 in cobalt-precorrin-5B to form cobalt-precorrin-6A.</text>
</comment>
<comment type="pathway">
    <text evidence="5">Cofactor biosynthesis; adenosylcobalamin biosynthesis; cob(II)yrinate a,c-diamide from sirohydrochlorin (anaerobic route): step 6/10.</text>
</comment>
<dbReference type="InterPro" id="IPR002748">
    <property type="entry name" value="CbiD"/>
</dbReference>